<evidence type="ECO:0000313" key="2">
    <source>
        <dbReference type="Proteomes" id="UP000737555"/>
    </source>
</evidence>
<reference evidence="1" key="1">
    <citation type="submission" date="2020-05" db="EMBL/GenBank/DDBJ databases">
        <title>The first insight into the ecology of ammonia-tolerant syntrophic propionate oxidizing bacteria.</title>
        <authorList>
            <person name="Singh A."/>
            <person name="Schnurer A."/>
            <person name="Westerholm M."/>
        </authorList>
    </citation>
    <scope>NUCLEOTIDE SEQUENCE</scope>
    <source>
        <strain evidence="1">MAG54</strain>
    </source>
</reference>
<evidence type="ECO:0000313" key="1">
    <source>
        <dbReference type="EMBL" id="NQS78668.1"/>
    </source>
</evidence>
<dbReference type="AlphaFoldDB" id="A0A8T7HE98"/>
<name>A0A8T7HE98_9EURY</name>
<comment type="caution">
    <text evidence="1">The sequence shown here is derived from an EMBL/GenBank/DDBJ whole genome shotgun (WGS) entry which is preliminary data.</text>
</comment>
<organism evidence="1 2">
    <name type="scientific">Methanoculleus bourgensis</name>
    <dbReference type="NCBI Taxonomy" id="83986"/>
    <lineage>
        <taxon>Archaea</taxon>
        <taxon>Methanobacteriati</taxon>
        <taxon>Methanobacteriota</taxon>
        <taxon>Stenosarchaea group</taxon>
        <taxon>Methanomicrobia</taxon>
        <taxon>Methanomicrobiales</taxon>
        <taxon>Methanomicrobiaceae</taxon>
        <taxon>Methanoculleus</taxon>
    </lineage>
</organism>
<feature type="non-terminal residue" evidence="1">
    <location>
        <position position="1029"/>
    </location>
</feature>
<gene>
    <name evidence="1" type="ORF">HQQ74_08225</name>
</gene>
<dbReference type="EMBL" id="JABMJE010000122">
    <property type="protein sequence ID" value="NQS78668.1"/>
    <property type="molecule type" value="Genomic_DNA"/>
</dbReference>
<proteinExistence type="predicted"/>
<sequence length="1029" mass="113285">MRLTAKLLVVILAVFFLTGTAAASYSLTDTNNYDYKLASKYVHSMEGDEFVVEMPIGVYKKGTDNLLATENTLLIIGNLGKVDPEAERLVLTEIPTEVYSYTYQGTTGSETRQLTGKVTAGRYMFTEFGINQKYKTVGEYAAYVKTVLEKSVETSSATIEYVDTTINGHRVVGVRELTDDLNWAAGGNVADNHLENTFTYYVIREDFYPAGSGLAYFKIRGHVGLKHDNGRSLTYDPYPSESQVGVARTEMKKAYQEANKVVDSVIADAANAKAKLIVGTYDEVFGGYGGGIFSIDTPGGGAGESDYGIPLAVVTGIFSAGAAVAGAAAAAGGGKGGSETERTSTYRMRIRKDFGDYIVCGKSPETLYAQMVEITAEGETIERDDLTATLSITSGGGLRVEDQTLAGSYMGAFVSADENELAEEGIVKVAYEGKGGSFTNNIHFRIIGEPRVTFPEQGEAMDLRLNVLYGDGKTYDVEVELVDFIEPPKEVRITQLDEAPFTSSLEKIDETHYIAKIVNTSPLPEKGAPVTRYGARVIATCEDDEVVEEAFTVIFYPEGISVTDVVYDKEGHAQFAAYDDLDTEEDDVAATGFIVNLAVRVTENGKEVVKLLDGTEYTPEFGELKGTDPRTEVLASRFKYTIEKKPDNTNKAYKFVPARQIGEDEKNPYFLELPITCEYGDETYELDLPIRLIGDKLGVRKDRETELANLKERIRKFGINPDTARFLRENVHELSAAEIRLLSKKIVYDSIVYYTQESADFMETADTMDSWINYLSIVKWFGDQAFSYLMTIYTGPAGEAIITPTKELTVELIGELSADLFMGNGVNWDEIKVGVHISEMIENYTKSCFEDLGKANPKKLAQVIAGLCVFNLVRHYTFDLDENGKRSLYNAIISSFSDISLEFFSNKFGEFLKGKLNDPSSSISKLLDSSAVKMLEEMMPEGKLAVPGVNTLTEDVAIGPILQKYVEGLFGVGASYVTEELGKAAAETLYVKVTVDIPGSERELDWYVVIDPIKAADKLLDYIFTSLYE</sequence>
<dbReference type="Proteomes" id="UP000737555">
    <property type="component" value="Unassembled WGS sequence"/>
</dbReference>
<protein>
    <submittedName>
        <fullName evidence="1">Uncharacterized protein</fullName>
    </submittedName>
</protein>
<accession>A0A8T7HE98</accession>